<dbReference type="PANTHER" id="PTHR48051:SF54">
    <property type="entry name" value="LEUCINE-RICH REPEAT-CONTAINING PROTEIN"/>
    <property type="match status" value="1"/>
</dbReference>
<dbReference type="PROSITE" id="PS51450">
    <property type="entry name" value="LRR"/>
    <property type="match status" value="1"/>
</dbReference>
<evidence type="ECO:0000256" key="2">
    <source>
        <dbReference type="ARBA" id="ARBA00022737"/>
    </source>
</evidence>
<dbReference type="SUPFAM" id="SSF52058">
    <property type="entry name" value="L domain-like"/>
    <property type="match status" value="1"/>
</dbReference>
<dbReference type="Pfam" id="PF12799">
    <property type="entry name" value="LRR_4"/>
    <property type="match status" value="1"/>
</dbReference>
<dbReference type="Gene3D" id="3.80.10.10">
    <property type="entry name" value="Ribonuclease Inhibitor"/>
    <property type="match status" value="1"/>
</dbReference>
<gene>
    <name evidence="3" type="ORF">CDV28_10339</name>
</gene>
<proteinExistence type="predicted"/>
<evidence type="ECO:0000256" key="1">
    <source>
        <dbReference type="ARBA" id="ARBA00022614"/>
    </source>
</evidence>
<dbReference type="InterPro" id="IPR032675">
    <property type="entry name" value="LRR_dom_sf"/>
</dbReference>
<dbReference type="InterPro" id="IPR001611">
    <property type="entry name" value="Leu-rich_rpt"/>
</dbReference>
<protein>
    <submittedName>
        <fullName evidence="3">Leucine Rich repeat-containing protein</fullName>
    </submittedName>
</protein>
<organism evidence="3 4">
    <name type="scientific">Candidatus Electronema aureum</name>
    <dbReference type="NCBI Taxonomy" id="2005002"/>
    <lineage>
        <taxon>Bacteria</taxon>
        <taxon>Pseudomonadati</taxon>
        <taxon>Thermodesulfobacteriota</taxon>
        <taxon>Desulfobulbia</taxon>
        <taxon>Desulfobulbales</taxon>
        <taxon>Desulfobulbaceae</taxon>
        <taxon>Candidatus Electronema</taxon>
    </lineage>
</organism>
<sequence>MSKEEALQLIKEAAETGATELEFWRLGLTSLPPELFQLTNLTLGDNQLTSLPPEIVQLTKLEELWLDDNPLTSPPYELAKQGIEAIREYFASLAEGGADT</sequence>
<dbReference type="InterPro" id="IPR025875">
    <property type="entry name" value="Leu-rich_rpt_4"/>
</dbReference>
<dbReference type="Proteomes" id="UP000316238">
    <property type="component" value="Unassembled WGS sequence"/>
</dbReference>
<name>A0A521G464_9BACT</name>
<keyword evidence="1" id="KW-0433">Leucine-rich repeat</keyword>
<evidence type="ECO:0000313" key="3">
    <source>
        <dbReference type="EMBL" id="TAA75800.1"/>
    </source>
</evidence>
<reference evidence="3" key="1">
    <citation type="submission" date="2017-07" db="EMBL/GenBank/DDBJ databases">
        <title>The cable genome - Insights into the physiology and evolution of filamentous bacteria capable of sulfide oxidation via long distance electron transfer.</title>
        <authorList>
            <person name="Thorup C."/>
            <person name="Bjerg J.T."/>
            <person name="Schreiber L."/>
            <person name="Nielsen L.P."/>
            <person name="Kjeldsen K.U."/>
            <person name="Boesen T."/>
            <person name="Boggild A."/>
            <person name="Meysman F."/>
            <person name="Geelhoed J."/>
            <person name="Schramm A."/>
        </authorList>
    </citation>
    <scope>NUCLEOTIDE SEQUENCE [LARGE SCALE GENOMIC DNA]</scope>
    <source>
        <strain evidence="3">GS</strain>
    </source>
</reference>
<accession>A0A521G464</accession>
<keyword evidence="4" id="KW-1185">Reference proteome</keyword>
<dbReference type="EMBL" id="NQJD01000003">
    <property type="protein sequence ID" value="TAA75800.1"/>
    <property type="molecule type" value="Genomic_DNA"/>
</dbReference>
<dbReference type="PANTHER" id="PTHR48051">
    <property type="match status" value="1"/>
</dbReference>
<keyword evidence="2" id="KW-0677">Repeat</keyword>
<evidence type="ECO:0000313" key="4">
    <source>
        <dbReference type="Proteomes" id="UP000316238"/>
    </source>
</evidence>
<dbReference type="AlphaFoldDB" id="A0A521G464"/>
<comment type="caution">
    <text evidence="3">The sequence shown here is derived from an EMBL/GenBank/DDBJ whole genome shotgun (WGS) entry which is preliminary data.</text>
</comment>
<dbReference type="InterPro" id="IPR050216">
    <property type="entry name" value="LRR_domain-containing"/>
</dbReference>
<dbReference type="GO" id="GO:0005737">
    <property type="term" value="C:cytoplasm"/>
    <property type="evidence" value="ECO:0007669"/>
    <property type="project" value="TreeGrafter"/>
</dbReference>